<reference evidence="2" key="1">
    <citation type="submission" date="2021-01" db="EMBL/GenBank/DDBJ databases">
        <authorList>
            <consortium name="Genoscope - CEA"/>
            <person name="William W."/>
        </authorList>
    </citation>
    <scope>NUCLEOTIDE SEQUENCE</scope>
</reference>
<keyword evidence="1" id="KW-0472">Membrane</keyword>
<accession>A0A8S1MQ81</accession>
<sequence>MKSKTIISRKLDINNDSPKQQQAPFFDSCPKFHKKYDVKFDLDRIVSYIDFSQKRICKFDSTQIKDGLPSAKLIQISPNDSIIVNDWTNVGGELNHQFNNRWKTNIQDICIDKNYQDQLDNHFKAKVTSLKHDYKAKIEYMNKYFQEIDRIIQVFQTLKEFRSKNILMICLNTQLKKLIRILKLKSRILLINCNQMKSKLIIMILVEILIRLKELIVKWKIQLLRLLLLIKIIIYLKLKLFIYLVNKQE</sequence>
<evidence type="ECO:0000313" key="2">
    <source>
        <dbReference type="EMBL" id="CAD8077074.1"/>
    </source>
</evidence>
<evidence type="ECO:0000313" key="3">
    <source>
        <dbReference type="Proteomes" id="UP000688137"/>
    </source>
</evidence>
<proteinExistence type="predicted"/>
<dbReference type="EMBL" id="CAJJDM010000058">
    <property type="protein sequence ID" value="CAD8077074.1"/>
    <property type="molecule type" value="Genomic_DNA"/>
</dbReference>
<name>A0A8S1MQ81_PARPR</name>
<organism evidence="2 3">
    <name type="scientific">Paramecium primaurelia</name>
    <dbReference type="NCBI Taxonomy" id="5886"/>
    <lineage>
        <taxon>Eukaryota</taxon>
        <taxon>Sar</taxon>
        <taxon>Alveolata</taxon>
        <taxon>Ciliophora</taxon>
        <taxon>Intramacronucleata</taxon>
        <taxon>Oligohymenophorea</taxon>
        <taxon>Peniculida</taxon>
        <taxon>Parameciidae</taxon>
        <taxon>Paramecium</taxon>
    </lineage>
</organism>
<dbReference type="AlphaFoldDB" id="A0A8S1MQ81"/>
<keyword evidence="3" id="KW-1185">Reference proteome</keyword>
<evidence type="ECO:0000256" key="1">
    <source>
        <dbReference type="SAM" id="Phobius"/>
    </source>
</evidence>
<keyword evidence="1" id="KW-1133">Transmembrane helix</keyword>
<dbReference type="Proteomes" id="UP000688137">
    <property type="component" value="Unassembled WGS sequence"/>
</dbReference>
<feature type="transmembrane region" description="Helical" evidence="1">
    <location>
        <begin position="223"/>
        <end position="245"/>
    </location>
</feature>
<comment type="caution">
    <text evidence="2">The sequence shown here is derived from an EMBL/GenBank/DDBJ whole genome shotgun (WGS) entry which is preliminary data.</text>
</comment>
<protein>
    <submittedName>
        <fullName evidence="2">Uncharacterized protein</fullName>
    </submittedName>
</protein>
<gene>
    <name evidence="2" type="ORF">PPRIM_AZ9-3.1.T0570201</name>
</gene>
<keyword evidence="1" id="KW-0812">Transmembrane</keyword>